<dbReference type="PANTHER" id="PTHR11803">
    <property type="entry name" value="2-IMINOBUTANOATE/2-IMINOPROPANOATE DEAMINASE RIDA"/>
    <property type="match status" value="1"/>
</dbReference>
<evidence type="ECO:0000313" key="2">
    <source>
        <dbReference type="EMBL" id="MDK3072198.1"/>
    </source>
</evidence>
<comment type="similarity">
    <text evidence="1">Belongs to the RutC family.</text>
</comment>
<proteinExistence type="inferred from homology"/>
<dbReference type="Gene3D" id="3.30.1330.40">
    <property type="entry name" value="RutC-like"/>
    <property type="match status" value="1"/>
</dbReference>
<dbReference type="EC" id="3.5.-.-" evidence="2"/>
<dbReference type="Pfam" id="PF01042">
    <property type="entry name" value="Ribonuc_L-PSP"/>
    <property type="match status" value="1"/>
</dbReference>
<evidence type="ECO:0000256" key="1">
    <source>
        <dbReference type="ARBA" id="ARBA00010552"/>
    </source>
</evidence>
<keyword evidence="2" id="KW-0378">Hydrolase</keyword>
<organism evidence="2 3">
    <name type="scientific">Sedimentitalea xiamensis</name>
    <dbReference type="NCBI Taxonomy" id="3050037"/>
    <lineage>
        <taxon>Bacteria</taxon>
        <taxon>Pseudomonadati</taxon>
        <taxon>Pseudomonadota</taxon>
        <taxon>Alphaproteobacteria</taxon>
        <taxon>Rhodobacterales</taxon>
        <taxon>Paracoccaceae</taxon>
        <taxon>Sedimentitalea</taxon>
    </lineage>
</organism>
<dbReference type="Proteomes" id="UP001227126">
    <property type="component" value="Unassembled WGS sequence"/>
</dbReference>
<protein>
    <submittedName>
        <fullName evidence="2">RidA family protein</fullName>
        <ecNumber evidence="2">3.5.-.-</ecNumber>
    </submittedName>
</protein>
<dbReference type="GO" id="GO:0016787">
    <property type="term" value="F:hydrolase activity"/>
    <property type="evidence" value="ECO:0007669"/>
    <property type="project" value="UniProtKB-KW"/>
</dbReference>
<gene>
    <name evidence="2" type="ORF">QO034_03665</name>
</gene>
<dbReference type="CDD" id="cd00448">
    <property type="entry name" value="YjgF_YER057c_UK114_family"/>
    <property type="match status" value="1"/>
</dbReference>
<name>A0ABT7FAY7_9RHOB</name>
<dbReference type="SUPFAM" id="SSF55298">
    <property type="entry name" value="YjgF-like"/>
    <property type="match status" value="1"/>
</dbReference>
<evidence type="ECO:0000313" key="3">
    <source>
        <dbReference type="Proteomes" id="UP001227126"/>
    </source>
</evidence>
<keyword evidence="3" id="KW-1185">Reference proteome</keyword>
<accession>A0ABT7FAY7</accession>
<dbReference type="EMBL" id="JASNJE010000003">
    <property type="protein sequence ID" value="MDK3072198.1"/>
    <property type="molecule type" value="Genomic_DNA"/>
</dbReference>
<dbReference type="InterPro" id="IPR006175">
    <property type="entry name" value="YjgF/YER057c/UK114"/>
</dbReference>
<dbReference type="InterPro" id="IPR035959">
    <property type="entry name" value="RutC-like_sf"/>
</dbReference>
<dbReference type="RefSeq" id="WP_284484142.1">
    <property type="nucleotide sequence ID" value="NZ_JASNJE010000003.1"/>
</dbReference>
<reference evidence="2 3" key="1">
    <citation type="submission" date="2023-05" db="EMBL/GenBank/DDBJ databases">
        <title>Sedimentitalea sp. nov. JM2-8.</title>
        <authorList>
            <person name="Huang J."/>
        </authorList>
    </citation>
    <scope>NUCLEOTIDE SEQUENCE [LARGE SCALE GENOMIC DNA]</scope>
    <source>
        <strain evidence="2 3">JM2-8</strain>
    </source>
</reference>
<dbReference type="PANTHER" id="PTHR11803:SF58">
    <property type="entry name" value="PROTEIN HMF1-RELATED"/>
    <property type="match status" value="1"/>
</dbReference>
<sequence>MTRIIDTGAAPASFSRYSQAVEIPAYARMLHVSGQVGISVDGTLPANTEAQHEQAWLNIFAILAVADMSKTDIVDVLAIVSDASGVPVFRQVRDRMLEGHLACSTLLVCGLASPDWKVEIAVKAARAD</sequence>
<comment type="caution">
    <text evidence="2">The sequence shown here is derived from an EMBL/GenBank/DDBJ whole genome shotgun (WGS) entry which is preliminary data.</text>
</comment>